<dbReference type="SUPFAM" id="SSF51735">
    <property type="entry name" value="NAD(P)-binding Rossmann-fold domains"/>
    <property type="match status" value="1"/>
</dbReference>
<proteinExistence type="predicted"/>
<protein>
    <recommendedName>
        <fullName evidence="1">Opine dehydrogenase domain-containing protein</fullName>
    </recommendedName>
</protein>
<dbReference type="AlphaFoldDB" id="A0A0F9E478"/>
<dbReference type="InterPro" id="IPR013328">
    <property type="entry name" value="6PGD_dom2"/>
</dbReference>
<evidence type="ECO:0000259" key="1">
    <source>
        <dbReference type="Pfam" id="PF02317"/>
    </source>
</evidence>
<dbReference type="InterPro" id="IPR008927">
    <property type="entry name" value="6-PGluconate_DH-like_C_sf"/>
</dbReference>
<accession>A0A0F9E478</accession>
<reference evidence="2" key="1">
    <citation type="journal article" date="2015" name="Nature">
        <title>Complex archaea that bridge the gap between prokaryotes and eukaryotes.</title>
        <authorList>
            <person name="Spang A."/>
            <person name="Saw J.H."/>
            <person name="Jorgensen S.L."/>
            <person name="Zaremba-Niedzwiedzka K."/>
            <person name="Martijn J."/>
            <person name="Lind A.E."/>
            <person name="van Eijk R."/>
            <person name="Schleper C."/>
            <person name="Guy L."/>
            <person name="Ettema T.J."/>
        </authorList>
    </citation>
    <scope>NUCLEOTIDE SEQUENCE</scope>
</reference>
<dbReference type="InterPro" id="IPR036291">
    <property type="entry name" value="NAD(P)-bd_dom_sf"/>
</dbReference>
<dbReference type="Gene3D" id="3.40.50.720">
    <property type="entry name" value="NAD(P)-binding Rossmann-like Domain"/>
    <property type="match status" value="1"/>
</dbReference>
<dbReference type="InterPro" id="IPR051729">
    <property type="entry name" value="Opine/Lysopine_DH"/>
</dbReference>
<evidence type="ECO:0000313" key="2">
    <source>
        <dbReference type="EMBL" id="KKL61001.1"/>
    </source>
</evidence>
<dbReference type="SUPFAM" id="SSF48179">
    <property type="entry name" value="6-phosphogluconate dehydrogenase C-terminal domain-like"/>
    <property type="match status" value="1"/>
</dbReference>
<dbReference type="Pfam" id="PF02317">
    <property type="entry name" value="Octopine_DH"/>
    <property type="match status" value="1"/>
</dbReference>
<organism evidence="2">
    <name type="scientific">marine sediment metagenome</name>
    <dbReference type="NCBI Taxonomy" id="412755"/>
    <lineage>
        <taxon>unclassified sequences</taxon>
        <taxon>metagenomes</taxon>
        <taxon>ecological metagenomes</taxon>
    </lineage>
</organism>
<dbReference type="EMBL" id="LAZR01028956">
    <property type="protein sequence ID" value="KKL61001.1"/>
    <property type="molecule type" value="Genomic_DNA"/>
</dbReference>
<dbReference type="GO" id="GO:0016491">
    <property type="term" value="F:oxidoreductase activity"/>
    <property type="evidence" value="ECO:0007669"/>
    <property type="project" value="InterPro"/>
</dbReference>
<comment type="caution">
    <text evidence="2">The sequence shown here is derived from an EMBL/GenBank/DDBJ whole genome shotgun (WGS) entry which is preliminary data.</text>
</comment>
<feature type="domain" description="Opine dehydrogenase" evidence="1">
    <location>
        <begin position="199"/>
        <end position="364"/>
    </location>
</feature>
<dbReference type="PANTHER" id="PTHR38015">
    <property type="entry name" value="BLR6086 PROTEIN"/>
    <property type="match status" value="1"/>
</dbReference>
<dbReference type="Gene3D" id="1.10.1040.10">
    <property type="entry name" value="N-(1-d-carboxylethyl)-l-norvaline Dehydrogenase, domain 2"/>
    <property type="match status" value="1"/>
</dbReference>
<sequence length="404" mass="46057">MTEHEKKEVTIVGGGSSAHVLIPFLSGAGFAVNLLTRKPKEWSQKVDVQLHTIHGEIQEEFSGTLTKVSDNPAEVIPQARFVILCMPVCKYRFALHGLAPHLAKDKEVFVGTIYGQAGFNWMVDEIKKKFDLSNITTFSVGLIPWICRIIEYGKVGVTYGCHEINIVAVSPPNRFSELNDILLKNICERWLKKGSFRQAANFLSLTLSVDNQIIHPSRCYGLFLRYDGKWAHKEDIPYFYRDYDQKSADLLQELDMDYSKIREAIKAKYPQQDFQYMLDYLSLERLSHQSKNTDIRESFTTSLTLGAIKPPTIQLESGEWVIDKDHRFFTDDIHYGLCIAKWIADQLTLDVPTIDSIIDWAQQLRNEKIIEGNKLLLDSESLTTEFISGIPPVYSLNSIDDILG</sequence>
<dbReference type="PANTHER" id="PTHR38015:SF1">
    <property type="entry name" value="OPINE DEHYDROGENASE DOMAIN-CONTAINING PROTEIN"/>
    <property type="match status" value="1"/>
</dbReference>
<name>A0A0F9E478_9ZZZZ</name>
<gene>
    <name evidence="2" type="ORF">LCGC14_2199690</name>
</gene>
<dbReference type="InterPro" id="IPR003421">
    <property type="entry name" value="Opine_DH"/>
</dbReference>